<keyword evidence="4" id="KW-1185">Reference proteome</keyword>
<keyword evidence="2" id="KW-0472">Membrane</keyword>
<reference evidence="3" key="2">
    <citation type="submission" date="2015-06" db="UniProtKB">
        <authorList>
            <consortium name="EnsemblPlants"/>
        </authorList>
    </citation>
    <scope>IDENTIFICATION</scope>
</reference>
<dbReference type="Gramene" id="ORUFI09G08290.1">
    <property type="protein sequence ID" value="ORUFI09G08290.1"/>
    <property type="gene ID" value="ORUFI09G08290"/>
</dbReference>
<keyword evidence="2" id="KW-0812">Transmembrane</keyword>
<dbReference type="HOGENOM" id="CLU_1761797_0_0_1"/>
<evidence type="ECO:0000256" key="2">
    <source>
        <dbReference type="SAM" id="Phobius"/>
    </source>
</evidence>
<name>A0A0E0QQH7_ORYRU</name>
<dbReference type="OMA" id="HPAVNFN"/>
<sequence>MIKVHPAVNFNCSVLSASSARILHGTRTDSSPPPAFAAVVSNGKSHRIFSALLPELIDPDLALVTMIIVIVLADRAADQGKKKKKKTKTGRVRLSPAAMALLIVLLLIAVAATGCAAADARGSRCSNDPNLPRKLRMCGPPSSIEPQN</sequence>
<evidence type="ECO:0000313" key="3">
    <source>
        <dbReference type="EnsemblPlants" id="ORUFI09G08290.1"/>
    </source>
</evidence>
<protein>
    <submittedName>
        <fullName evidence="3">Uncharacterized protein</fullName>
    </submittedName>
</protein>
<feature type="transmembrane region" description="Helical" evidence="2">
    <location>
        <begin position="61"/>
        <end position="77"/>
    </location>
</feature>
<dbReference type="Proteomes" id="UP000008022">
    <property type="component" value="Unassembled WGS sequence"/>
</dbReference>
<proteinExistence type="predicted"/>
<keyword evidence="2" id="KW-1133">Transmembrane helix</keyword>
<dbReference type="EnsemblPlants" id="ORUFI09G08290.1">
    <property type="protein sequence ID" value="ORUFI09G08290.1"/>
    <property type="gene ID" value="ORUFI09G08290"/>
</dbReference>
<feature type="transmembrane region" description="Helical" evidence="2">
    <location>
        <begin position="98"/>
        <end position="120"/>
    </location>
</feature>
<evidence type="ECO:0000256" key="1">
    <source>
        <dbReference type="SAM" id="MobiDB-lite"/>
    </source>
</evidence>
<evidence type="ECO:0000313" key="4">
    <source>
        <dbReference type="Proteomes" id="UP000008022"/>
    </source>
</evidence>
<organism evidence="3 4">
    <name type="scientific">Oryza rufipogon</name>
    <name type="common">Brownbeard rice</name>
    <name type="synonym">Asian wild rice</name>
    <dbReference type="NCBI Taxonomy" id="4529"/>
    <lineage>
        <taxon>Eukaryota</taxon>
        <taxon>Viridiplantae</taxon>
        <taxon>Streptophyta</taxon>
        <taxon>Embryophyta</taxon>
        <taxon>Tracheophyta</taxon>
        <taxon>Spermatophyta</taxon>
        <taxon>Magnoliopsida</taxon>
        <taxon>Liliopsida</taxon>
        <taxon>Poales</taxon>
        <taxon>Poaceae</taxon>
        <taxon>BOP clade</taxon>
        <taxon>Oryzoideae</taxon>
        <taxon>Oryzeae</taxon>
        <taxon>Oryzinae</taxon>
        <taxon>Oryza</taxon>
    </lineage>
</organism>
<dbReference type="AlphaFoldDB" id="A0A0E0QQH7"/>
<accession>A0A0E0QQH7</accession>
<feature type="region of interest" description="Disordered" evidence="1">
    <location>
        <begin position="120"/>
        <end position="148"/>
    </location>
</feature>
<reference evidence="4" key="1">
    <citation type="submission" date="2013-06" db="EMBL/GenBank/DDBJ databases">
        <authorList>
            <person name="Zhao Q."/>
        </authorList>
    </citation>
    <scope>NUCLEOTIDE SEQUENCE</scope>
    <source>
        <strain evidence="4">cv. W1943</strain>
    </source>
</reference>